<dbReference type="AlphaFoldDB" id="A0A6L9G9T5"/>
<evidence type="ECO:0000313" key="2">
    <source>
        <dbReference type="Proteomes" id="UP000477543"/>
    </source>
</evidence>
<name>A0A6L9G9T5_9MICC</name>
<gene>
    <name evidence="1" type="ORF">GT020_17695</name>
</gene>
<proteinExistence type="predicted"/>
<evidence type="ECO:0000313" key="1">
    <source>
        <dbReference type="EMBL" id="NAZ17878.1"/>
    </source>
</evidence>
<dbReference type="Proteomes" id="UP000477543">
    <property type="component" value="Unassembled WGS sequence"/>
</dbReference>
<accession>A0A6L9G9T5</accession>
<organism evidence="1 2">
    <name type="scientific">Glutamicibacter soli</name>
    <dbReference type="NCBI Taxonomy" id="453836"/>
    <lineage>
        <taxon>Bacteria</taxon>
        <taxon>Bacillati</taxon>
        <taxon>Actinomycetota</taxon>
        <taxon>Actinomycetes</taxon>
        <taxon>Micrococcales</taxon>
        <taxon>Micrococcaceae</taxon>
        <taxon>Glutamicibacter</taxon>
    </lineage>
</organism>
<dbReference type="RefSeq" id="WP_161450182.1">
    <property type="nucleotide sequence ID" value="NZ_WYDN01000030.1"/>
</dbReference>
<dbReference type="EMBL" id="WYDN01000030">
    <property type="protein sequence ID" value="NAZ17878.1"/>
    <property type="molecule type" value="Genomic_DNA"/>
</dbReference>
<reference evidence="1 2" key="1">
    <citation type="submission" date="2020-01" db="EMBL/GenBank/DDBJ databases">
        <title>Glutamicibacter soli M275.</title>
        <authorList>
            <person name="Meng X."/>
        </authorList>
    </citation>
    <scope>NUCLEOTIDE SEQUENCE [LARGE SCALE GENOMIC DNA]</scope>
    <source>
        <strain evidence="1 2">M275</strain>
    </source>
</reference>
<comment type="caution">
    <text evidence="1">The sequence shown here is derived from an EMBL/GenBank/DDBJ whole genome shotgun (WGS) entry which is preliminary data.</text>
</comment>
<protein>
    <submittedName>
        <fullName evidence="1">Uncharacterized protein</fullName>
    </submittedName>
</protein>
<sequence>MTPAPEEYVTLRTDIAELRGVVTGNLQALQAGQQRHEEKLQRVDVEFDQVHQRYNSLERTVSGHGEAISNLKGKDGSTRANVSLWIAGAGVVIALASKITWA</sequence>